<dbReference type="PANTHER" id="PTHR35564:SF4">
    <property type="entry name" value="CYTOPLASMIC PROTEIN"/>
    <property type="match status" value="1"/>
</dbReference>
<dbReference type="InterPro" id="IPR010732">
    <property type="entry name" value="T6SS_TssG-like"/>
</dbReference>
<dbReference type="AlphaFoldDB" id="A0A3B7LWR7"/>
<evidence type="ECO:0000313" key="2">
    <source>
        <dbReference type="Proteomes" id="UP000263753"/>
    </source>
</evidence>
<organism evidence="1 2">
    <name type="scientific">Acinetobacter chinensis</name>
    <dbReference type="NCBI Taxonomy" id="2004650"/>
    <lineage>
        <taxon>Bacteria</taxon>
        <taxon>Pseudomonadati</taxon>
        <taxon>Pseudomonadota</taxon>
        <taxon>Gammaproteobacteria</taxon>
        <taxon>Moraxellales</taxon>
        <taxon>Moraxellaceae</taxon>
        <taxon>Acinetobacter</taxon>
    </lineage>
</organism>
<protein>
    <submittedName>
        <fullName evidence="1">Type VI secretion system baseplate subunit TssG</fullName>
    </submittedName>
</protein>
<name>A0A3B7LWR7_9GAMM</name>
<accession>A0A3B7LWR7</accession>
<dbReference type="NCBIfam" id="TIGR03347">
    <property type="entry name" value="VI_chp_1"/>
    <property type="match status" value="1"/>
</dbReference>
<dbReference type="Pfam" id="PF06996">
    <property type="entry name" value="T6SS_TssG"/>
    <property type="match status" value="1"/>
</dbReference>
<dbReference type="EMBL" id="CP032134">
    <property type="protein sequence ID" value="AXY57330.1"/>
    <property type="molecule type" value="Genomic_DNA"/>
</dbReference>
<gene>
    <name evidence="1" type="primary">tssG</name>
    <name evidence="1" type="ORF">CDG60_12590</name>
</gene>
<dbReference type="KEGG" id="achi:CDG60_12590"/>
<reference evidence="2" key="1">
    <citation type="submission" date="2018-09" db="EMBL/GenBank/DDBJ databases">
        <title>The complete genome of Acinetobacter sp. strain WCHAc010005.</title>
        <authorList>
            <person name="Hu Y."/>
            <person name="Long H."/>
            <person name="Feng Y."/>
            <person name="Zong Z."/>
        </authorList>
    </citation>
    <scope>NUCLEOTIDE SEQUENCE [LARGE SCALE GENOMIC DNA]</scope>
    <source>
        <strain evidence="2">WCHAc010005</strain>
    </source>
</reference>
<dbReference type="PANTHER" id="PTHR35564">
    <property type="match status" value="1"/>
</dbReference>
<dbReference type="Proteomes" id="UP000263753">
    <property type="component" value="Chromosome"/>
</dbReference>
<sequence length="332" mass="38209">MHSKQWLQRSSVMEAARTRPEAFGFIQLIRLFRHSVPELKVRHWSDHFHFISSLNLNFPGTEIESLVTENDKWMMTSLMIGLTGIQGVLPYTYTSKIRQVSRKQRQEVQAFLGLFNHTLTAQYVDATLIHNLPVRYELDDENHFLNILHALNGYTGQYHHQEHLDDYFAEFSGLMQGQQNSVHALSTILNSIFKLPVQIKEWIEEKIKLKQEHRTVLGSAGHFQLGQNTFCGEHIHQMGGKIEIQIGPLDRAQYLEFLPGKKHSDRLKKIINSWCEPTLVVDLRLILDRNAVCTLNLSSENKAGLTQGIFLMPLQKMENSETCYCLAGGDIR</sequence>
<dbReference type="RefSeq" id="WP_087511814.1">
    <property type="nucleotide sequence ID" value="NZ_CP032134.1"/>
</dbReference>
<evidence type="ECO:0000313" key="1">
    <source>
        <dbReference type="EMBL" id="AXY57330.1"/>
    </source>
</evidence>
<proteinExistence type="predicted"/>